<reference evidence="11 12" key="1">
    <citation type="submission" date="2019-09" db="EMBL/GenBank/DDBJ databases">
        <title>Bird 10,000 Genomes (B10K) Project - Family phase.</title>
        <authorList>
            <person name="Zhang G."/>
        </authorList>
    </citation>
    <scope>NUCLEOTIDE SEQUENCE [LARGE SCALE GENOMIC DNA]</scope>
    <source>
        <strain evidence="11">B10K-MSB-01</strain>
    </source>
</reference>
<dbReference type="PANTHER" id="PTHR11214:SF151">
    <property type="entry name" value="HEXOSYLTRANSFERASE"/>
    <property type="match status" value="1"/>
</dbReference>
<evidence type="ECO:0000256" key="1">
    <source>
        <dbReference type="ARBA" id="ARBA00004323"/>
    </source>
</evidence>
<keyword evidence="3 10" id="KW-0328">Glycosyltransferase</keyword>
<dbReference type="GO" id="GO:0008499">
    <property type="term" value="F:N-acetyl-beta-D-glucosaminide beta-(1,3)-galactosyltransferase activity"/>
    <property type="evidence" value="ECO:0007669"/>
    <property type="project" value="TreeGrafter"/>
</dbReference>
<dbReference type="GO" id="GO:0000139">
    <property type="term" value="C:Golgi membrane"/>
    <property type="evidence" value="ECO:0007669"/>
    <property type="project" value="UniProtKB-SubCell"/>
</dbReference>
<dbReference type="InterPro" id="IPR002659">
    <property type="entry name" value="Glyco_trans_31"/>
</dbReference>
<evidence type="ECO:0000256" key="10">
    <source>
        <dbReference type="RuleBase" id="RU363063"/>
    </source>
</evidence>
<keyword evidence="5" id="KW-0812">Transmembrane</keyword>
<sequence>PLRNKGYKWYVPREVFAEATYPPYCGGPAYVLSGDVARRVFAAAQRVPLINMEDAFVGLCLRALRVRPALPPPGLFNMMRVPFERCRFARLV</sequence>
<name>A0A7K7WVG3_9AVES</name>
<dbReference type="GO" id="GO:0006493">
    <property type="term" value="P:protein O-linked glycosylation"/>
    <property type="evidence" value="ECO:0007669"/>
    <property type="project" value="TreeGrafter"/>
</dbReference>
<dbReference type="Proteomes" id="UP000531559">
    <property type="component" value="Unassembled WGS sequence"/>
</dbReference>
<comment type="similarity">
    <text evidence="2 10">Belongs to the glycosyltransferase 31 family.</text>
</comment>
<evidence type="ECO:0000256" key="7">
    <source>
        <dbReference type="ARBA" id="ARBA00022989"/>
    </source>
</evidence>
<gene>
    <name evidence="11" type="primary">B3galt2_2</name>
    <name evidence="11" type="ORF">NOTJUL_R14624</name>
</gene>
<evidence type="ECO:0000313" key="12">
    <source>
        <dbReference type="Proteomes" id="UP000531559"/>
    </source>
</evidence>
<evidence type="ECO:0000313" key="11">
    <source>
        <dbReference type="EMBL" id="NXA57256.1"/>
    </source>
</evidence>
<evidence type="ECO:0000256" key="4">
    <source>
        <dbReference type="ARBA" id="ARBA00022679"/>
    </source>
</evidence>
<dbReference type="EC" id="2.4.1.-" evidence="10"/>
<keyword evidence="4 11" id="KW-0808">Transferase</keyword>
<keyword evidence="9" id="KW-0472">Membrane</keyword>
<evidence type="ECO:0000256" key="6">
    <source>
        <dbReference type="ARBA" id="ARBA00022968"/>
    </source>
</evidence>
<evidence type="ECO:0000256" key="9">
    <source>
        <dbReference type="ARBA" id="ARBA00023136"/>
    </source>
</evidence>
<proteinExistence type="inferred from homology"/>
<evidence type="ECO:0000256" key="8">
    <source>
        <dbReference type="ARBA" id="ARBA00023034"/>
    </source>
</evidence>
<organism evidence="11 12">
    <name type="scientific">Nothocercus julius</name>
    <dbReference type="NCBI Taxonomy" id="2585813"/>
    <lineage>
        <taxon>Eukaryota</taxon>
        <taxon>Metazoa</taxon>
        <taxon>Chordata</taxon>
        <taxon>Craniata</taxon>
        <taxon>Vertebrata</taxon>
        <taxon>Euteleostomi</taxon>
        <taxon>Archelosauria</taxon>
        <taxon>Archosauria</taxon>
        <taxon>Dinosauria</taxon>
        <taxon>Saurischia</taxon>
        <taxon>Theropoda</taxon>
        <taxon>Coelurosauria</taxon>
        <taxon>Aves</taxon>
        <taxon>Palaeognathae</taxon>
        <taxon>Tinamiformes</taxon>
        <taxon>Tinamidae</taxon>
        <taxon>Nothocercus</taxon>
    </lineage>
</organism>
<dbReference type="PANTHER" id="PTHR11214">
    <property type="entry name" value="BETA-1,3-N-ACETYLGLUCOSAMINYLTRANSFERASE"/>
    <property type="match status" value="1"/>
</dbReference>
<evidence type="ECO:0000256" key="3">
    <source>
        <dbReference type="ARBA" id="ARBA00022676"/>
    </source>
</evidence>
<keyword evidence="7" id="KW-1133">Transmembrane helix</keyword>
<comment type="subcellular location">
    <subcellularLocation>
        <location evidence="1 10">Golgi apparatus membrane</location>
        <topology evidence="1 10">Single-pass type II membrane protein</topology>
    </subcellularLocation>
</comment>
<comment type="caution">
    <text evidence="11">The sequence shown here is derived from an EMBL/GenBank/DDBJ whole genome shotgun (WGS) entry which is preliminary data.</text>
</comment>
<evidence type="ECO:0000256" key="2">
    <source>
        <dbReference type="ARBA" id="ARBA00008661"/>
    </source>
</evidence>
<dbReference type="Pfam" id="PF01762">
    <property type="entry name" value="Galactosyl_T"/>
    <property type="match status" value="1"/>
</dbReference>
<dbReference type="EMBL" id="VZSV01000528">
    <property type="protein sequence ID" value="NXA57256.1"/>
    <property type="molecule type" value="Genomic_DNA"/>
</dbReference>
<keyword evidence="6" id="KW-0735">Signal-anchor</keyword>
<keyword evidence="12" id="KW-1185">Reference proteome</keyword>
<accession>A0A7K7WVG3</accession>
<feature type="non-terminal residue" evidence="11">
    <location>
        <position position="92"/>
    </location>
</feature>
<keyword evidence="8 10" id="KW-0333">Golgi apparatus</keyword>
<evidence type="ECO:0000256" key="5">
    <source>
        <dbReference type="ARBA" id="ARBA00022692"/>
    </source>
</evidence>
<feature type="non-terminal residue" evidence="11">
    <location>
        <position position="1"/>
    </location>
</feature>
<protein>
    <recommendedName>
        <fullName evidence="10">Hexosyltransferase</fullName>
        <ecNumber evidence="10">2.4.1.-</ecNumber>
    </recommendedName>
</protein>
<dbReference type="OrthoDB" id="5957813at2759"/>
<dbReference type="AlphaFoldDB" id="A0A7K7WVG3"/>